<evidence type="ECO:0000256" key="3">
    <source>
        <dbReference type="ARBA" id="ARBA00005349"/>
    </source>
</evidence>
<keyword evidence="10" id="KW-1185">Reference proteome</keyword>
<dbReference type="InterPro" id="IPR036188">
    <property type="entry name" value="FAD/NAD-bd_sf"/>
</dbReference>
<keyword evidence="6" id="KW-0560">Oxidoreductase</keyword>
<feature type="domain" description="FAD-binding" evidence="8">
    <location>
        <begin position="203"/>
        <end position="368"/>
    </location>
</feature>
<dbReference type="OrthoDB" id="9769565at2"/>
<dbReference type="Gene3D" id="3.50.50.60">
    <property type="entry name" value="FAD/NAD(P)-binding domain"/>
    <property type="match status" value="2"/>
</dbReference>
<comment type="caution">
    <text evidence="9">The sequence shown here is derived from an EMBL/GenBank/DDBJ whole genome shotgun (WGS) entry which is preliminary data.</text>
</comment>
<dbReference type="SUPFAM" id="SSF51905">
    <property type="entry name" value="FAD/NAD(P)-binding domain"/>
    <property type="match status" value="1"/>
</dbReference>
<gene>
    <name evidence="9" type="ORF">CJP74_00800</name>
</gene>
<comment type="cofactor">
    <cofactor evidence="1">
        <name>FAD</name>
        <dbReference type="ChEBI" id="CHEBI:57692"/>
    </cofactor>
</comment>
<evidence type="ECO:0000313" key="9">
    <source>
        <dbReference type="EMBL" id="RIY33871.1"/>
    </source>
</evidence>
<evidence type="ECO:0000256" key="1">
    <source>
        <dbReference type="ARBA" id="ARBA00001974"/>
    </source>
</evidence>
<sequence length="459" mass="50615">MSRFTAVPGSKTSLQVVTVGSHSGLEALTTAQGKAVFIAGAGCVGLAQALAFLDLGYTVILHDPKALTPWQAESTDLKVFAVNHVNADFLNKIGGWEKIAALRVNPYNQLSLHVGDQEQTTLFTAEEVNLEQLGYMVENAALVQGLLQACQAYGDKFVFLNQIEVTDAQLKYLGGSFSIGNNYAPDSKDLYWQITFSTGLVLNTNLVIAADGANSYWRQKAKIALDIHSYPTRCMMMLVDTDPEVTQAYAHLTWQQVDQDGPKAWLPVNASQGVLCWYDQIPTINALSKLSPEQLKQKVLTNYPLEKIGTNFTIRQVGSFPLARQRAKHYWQNKVLLLGDAAHTVSPLAGQGLNLGLQDVQCLTRLFADPSFRDLHALALVYASERFVDNSLMQEFLSVLHHAYISRSPLAKAFRENMYRVSGITSVKHYALNYANGDRSLLRGFSEIGQNVLALLGKK</sequence>
<keyword evidence="4" id="KW-0285">Flavoprotein</keyword>
<keyword evidence="7" id="KW-0503">Monooxygenase</keyword>
<dbReference type="NCBIfam" id="TIGR01988">
    <property type="entry name" value="Ubi-OHases"/>
    <property type="match status" value="1"/>
</dbReference>
<dbReference type="PRINTS" id="PR00420">
    <property type="entry name" value="RNGMNOXGNASE"/>
</dbReference>
<evidence type="ECO:0000313" key="10">
    <source>
        <dbReference type="Proteomes" id="UP000266258"/>
    </source>
</evidence>
<dbReference type="AlphaFoldDB" id="A0A3A1Y8J8"/>
<organism evidence="9 10">
    <name type="scientific">Psittacicella melopsittaci</name>
    <dbReference type="NCBI Taxonomy" id="2028576"/>
    <lineage>
        <taxon>Bacteria</taxon>
        <taxon>Pseudomonadati</taxon>
        <taxon>Pseudomonadota</taxon>
        <taxon>Gammaproteobacteria</taxon>
        <taxon>Pasteurellales</taxon>
        <taxon>Psittacicellaceae</taxon>
        <taxon>Psittacicella</taxon>
    </lineage>
</organism>
<accession>A0A3A1Y8J8</accession>
<name>A0A3A1Y8J8_9GAMM</name>
<proteinExistence type="inferred from homology"/>
<dbReference type="Proteomes" id="UP000266258">
    <property type="component" value="Unassembled WGS sequence"/>
</dbReference>
<evidence type="ECO:0000256" key="5">
    <source>
        <dbReference type="ARBA" id="ARBA00022827"/>
    </source>
</evidence>
<dbReference type="InterPro" id="IPR002938">
    <property type="entry name" value="FAD-bd"/>
</dbReference>
<dbReference type="EMBL" id="NRJH01000007">
    <property type="protein sequence ID" value="RIY33871.1"/>
    <property type="molecule type" value="Genomic_DNA"/>
</dbReference>
<evidence type="ECO:0000259" key="8">
    <source>
        <dbReference type="Pfam" id="PF01494"/>
    </source>
</evidence>
<dbReference type="Pfam" id="PF01494">
    <property type="entry name" value="FAD_binding_3"/>
    <property type="match status" value="1"/>
</dbReference>
<dbReference type="PANTHER" id="PTHR43876:SF10">
    <property type="entry name" value="3-DEMETHOXYUBIQUINOL 3-HYDROXYLASE"/>
    <property type="match status" value="1"/>
</dbReference>
<dbReference type="UniPathway" id="UPA00232"/>
<evidence type="ECO:0000256" key="4">
    <source>
        <dbReference type="ARBA" id="ARBA00022630"/>
    </source>
</evidence>
<evidence type="ECO:0000256" key="2">
    <source>
        <dbReference type="ARBA" id="ARBA00004749"/>
    </source>
</evidence>
<dbReference type="InterPro" id="IPR010971">
    <property type="entry name" value="UbiH/COQ6"/>
</dbReference>
<comment type="similarity">
    <text evidence="3">Belongs to the UbiH/COQ6 family.</text>
</comment>
<dbReference type="GO" id="GO:0006744">
    <property type="term" value="P:ubiquinone biosynthetic process"/>
    <property type="evidence" value="ECO:0007669"/>
    <property type="project" value="UniProtKB-UniPathway"/>
</dbReference>
<comment type="pathway">
    <text evidence="2">Cofactor biosynthesis; ubiquinone biosynthesis.</text>
</comment>
<evidence type="ECO:0000256" key="7">
    <source>
        <dbReference type="ARBA" id="ARBA00023033"/>
    </source>
</evidence>
<dbReference type="GO" id="GO:0071949">
    <property type="term" value="F:FAD binding"/>
    <property type="evidence" value="ECO:0007669"/>
    <property type="project" value="InterPro"/>
</dbReference>
<dbReference type="PANTHER" id="PTHR43876">
    <property type="entry name" value="UBIQUINONE BIOSYNTHESIS MONOOXYGENASE COQ6, MITOCHONDRIAL"/>
    <property type="match status" value="1"/>
</dbReference>
<dbReference type="InterPro" id="IPR051205">
    <property type="entry name" value="UbiH/COQ6_monooxygenase"/>
</dbReference>
<dbReference type="RefSeq" id="WP_119496378.1">
    <property type="nucleotide sequence ID" value="NZ_NRJH01000007.1"/>
</dbReference>
<dbReference type="GO" id="GO:0008682">
    <property type="term" value="F:3-demethoxyubiquinol 3-hydroxylase activity"/>
    <property type="evidence" value="ECO:0007669"/>
    <property type="project" value="TreeGrafter"/>
</dbReference>
<evidence type="ECO:0000256" key="6">
    <source>
        <dbReference type="ARBA" id="ARBA00023002"/>
    </source>
</evidence>
<keyword evidence="5" id="KW-0274">FAD</keyword>
<protein>
    <recommendedName>
        <fullName evidence="8">FAD-binding domain-containing protein</fullName>
    </recommendedName>
</protein>
<reference evidence="9 10" key="1">
    <citation type="submission" date="2017-08" db="EMBL/GenBank/DDBJ databases">
        <title>Reclassification of Bisgaard taxon 37 and 44.</title>
        <authorList>
            <person name="Christensen H."/>
        </authorList>
    </citation>
    <scope>NUCLEOTIDE SEQUENCE [LARGE SCALE GENOMIC DNA]</scope>
    <source>
        <strain evidence="9 10">B96_4</strain>
    </source>
</reference>